<evidence type="ECO:0000313" key="3">
    <source>
        <dbReference type="EMBL" id="KAJ3482354.1"/>
    </source>
</evidence>
<name>A0AAD5V265_9APHY</name>
<keyword evidence="1" id="KW-0732">Signal</keyword>
<dbReference type="Pfam" id="PF17168">
    <property type="entry name" value="DUF5127"/>
    <property type="match status" value="1"/>
</dbReference>
<protein>
    <recommendedName>
        <fullName evidence="2">Glutaminase A N-terminal domain-containing protein</fullName>
    </recommendedName>
</protein>
<dbReference type="EMBL" id="JANAWD010000277">
    <property type="protein sequence ID" value="KAJ3482354.1"/>
    <property type="molecule type" value="Genomic_DNA"/>
</dbReference>
<evidence type="ECO:0000313" key="4">
    <source>
        <dbReference type="Proteomes" id="UP001212997"/>
    </source>
</evidence>
<feature type="chain" id="PRO_5042051672" description="Glutaminase A N-terminal domain-containing protein" evidence="1">
    <location>
        <begin position="22"/>
        <end position="161"/>
    </location>
</feature>
<dbReference type="PANTHER" id="PTHR31987:SF1">
    <property type="entry name" value="GLUTAMINASE A"/>
    <property type="match status" value="1"/>
</dbReference>
<feature type="signal peptide" evidence="1">
    <location>
        <begin position="1"/>
        <end position="21"/>
    </location>
</feature>
<sequence length="161" mass="17838">MFLSSWVSFGLLAIHSLCCTAQPSESPSGSVPLAIRTPHFNCWTVSPRPGNLWPGLWNNRIFGWEGFVRIDGVTWQWLGHSDLEGVMIPSLEDVKVTPTRTVHSFEAGNVSLTVTFLSPIETADLARQSLPFTYVALEMSSTDQRTHDTQVYSDINTGKPS</sequence>
<gene>
    <name evidence="3" type="ORF">NLI96_g7032</name>
</gene>
<feature type="domain" description="Glutaminase A N-terminal" evidence="2">
    <location>
        <begin position="99"/>
        <end position="156"/>
    </location>
</feature>
<dbReference type="Proteomes" id="UP001212997">
    <property type="component" value="Unassembled WGS sequence"/>
</dbReference>
<proteinExistence type="predicted"/>
<evidence type="ECO:0000256" key="1">
    <source>
        <dbReference type="SAM" id="SignalP"/>
    </source>
</evidence>
<evidence type="ECO:0000259" key="2">
    <source>
        <dbReference type="Pfam" id="PF17168"/>
    </source>
</evidence>
<accession>A0AAD5V265</accession>
<comment type="caution">
    <text evidence="3">The sequence shown here is derived from an EMBL/GenBank/DDBJ whole genome shotgun (WGS) entry which is preliminary data.</text>
</comment>
<dbReference type="InterPro" id="IPR033433">
    <property type="entry name" value="GtaA_N"/>
</dbReference>
<keyword evidence="4" id="KW-1185">Reference proteome</keyword>
<dbReference type="AlphaFoldDB" id="A0AAD5V265"/>
<organism evidence="3 4">
    <name type="scientific">Meripilus lineatus</name>
    <dbReference type="NCBI Taxonomy" id="2056292"/>
    <lineage>
        <taxon>Eukaryota</taxon>
        <taxon>Fungi</taxon>
        <taxon>Dikarya</taxon>
        <taxon>Basidiomycota</taxon>
        <taxon>Agaricomycotina</taxon>
        <taxon>Agaricomycetes</taxon>
        <taxon>Polyporales</taxon>
        <taxon>Meripilaceae</taxon>
        <taxon>Meripilus</taxon>
    </lineage>
</organism>
<dbReference type="InterPro" id="IPR052743">
    <property type="entry name" value="Glutaminase_GtaA"/>
</dbReference>
<reference evidence="3" key="1">
    <citation type="submission" date="2022-07" db="EMBL/GenBank/DDBJ databases">
        <title>Genome Sequence of Physisporinus lineatus.</title>
        <authorList>
            <person name="Buettner E."/>
        </authorList>
    </citation>
    <scope>NUCLEOTIDE SEQUENCE</scope>
    <source>
        <strain evidence="3">VT162</strain>
    </source>
</reference>
<dbReference type="PANTHER" id="PTHR31987">
    <property type="entry name" value="GLUTAMINASE A-RELATED"/>
    <property type="match status" value="1"/>
</dbReference>